<name>A0A2I1GPV5_9GLOM</name>
<evidence type="ECO:0000313" key="2">
    <source>
        <dbReference type="Proteomes" id="UP000234323"/>
    </source>
</evidence>
<organism evidence="1 2">
    <name type="scientific">Rhizophagus irregularis</name>
    <dbReference type="NCBI Taxonomy" id="588596"/>
    <lineage>
        <taxon>Eukaryota</taxon>
        <taxon>Fungi</taxon>
        <taxon>Fungi incertae sedis</taxon>
        <taxon>Mucoromycota</taxon>
        <taxon>Glomeromycotina</taxon>
        <taxon>Glomeromycetes</taxon>
        <taxon>Glomerales</taxon>
        <taxon>Glomeraceae</taxon>
        <taxon>Rhizophagus</taxon>
    </lineage>
</organism>
<dbReference type="VEuPathDB" id="FungiDB:FUN_012521"/>
<evidence type="ECO:0000313" key="1">
    <source>
        <dbReference type="EMBL" id="PKY48660.1"/>
    </source>
</evidence>
<gene>
    <name evidence="1" type="ORF">RhiirA4_464321</name>
</gene>
<keyword evidence="2" id="KW-1185">Reference proteome</keyword>
<dbReference type="Proteomes" id="UP000234323">
    <property type="component" value="Unassembled WGS sequence"/>
</dbReference>
<dbReference type="AlphaFoldDB" id="A0A2I1GPV5"/>
<proteinExistence type="predicted"/>
<comment type="caution">
    <text evidence="1">The sequence shown here is derived from an EMBL/GenBank/DDBJ whole genome shotgun (WGS) entry which is preliminary data.</text>
</comment>
<accession>A0A2I1GPV5</accession>
<dbReference type="EMBL" id="LLXI01000658">
    <property type="protein sequence ID" value="PKY48660.1"/>
    <property type="molecule type" value="Genomic_DNA"/>
</dbReference>
<dbReference type="VEuPathDB" id="FungiDB:RhiirFUN_014602"/>
<protein>
    <submittedName>
        <fullName evidence="1">Uncharacterized protein</fullName>
    </submittedName>
</protein>
<reference evidence="1 2" key="1">
    <citation type="submission" date="2015-10" db="EMBL/GenBank/DDBJ databases">
        <title>Genome analyses suggest a sexual origin of heterokaryosis in a supposedly ancient asexual fungus.</title>
        <authorList>
            <person name="Ropars J."/>
            <person name="Sedzielewska K."/>
            <person name="Noel J."/>
            <person name="Charron P."/>
            <person name="Farinelli L."/>
            <person name="Marton T."/>
            <person name="Kruger M."/>
            <person name="Pelin A."/>
            <person name="Brachmann A."/>
            <person name="Corradi N."/>
        </authorList>
    </citation>
    <scope>NUCLEOTIDE SEQUENCE [LARGE SCALE GENOMIC DNA]</scope>
    <source>
        <strain evidence="1 2">A4</strain>
    </source>
</reference>
<sequence length="145" mass="16140">MEEKSHVSYNVSEAFPDENKVGRSLECSVEEDYSTHNKSSLKLKLHFRMNSIFHKITVVPGVIGTSDNECEKLESPWRDSALTEIGCDSGNNGIDRIKNQYKNGSWGPNNIGGIFAYGTCHIFEINGNAGNCLEIKNGNRKKKSI</sequence>